<keyword evidence="8" id="KW-0333">Golgi apparatus</keyword>
<dbReference type="Proteomes" id="UP000758603">
    <property type="component" value="Unassembled WGS sequence"/>
</dbReference>
<accession>A0A9P8UN83</accession>
<sequence length="222" mass="25446">MLYDKSRHARDMLLALFYNFFGPDFYYPLMSQGAEGEGDKETFLQAALVMDAPFYDVKSPVRIMGKWLDGTWHSAGMMQADPREDWELFHKIGAESKDLKARYNEKGVLEMSNKPTDNRAGKDRGKAAAPFFIHNNIAKLDAERLVQPDSTLLETNRTGHMQRIWGEPEALIEDFGYDVEKILWEELIVAGCQSMAKKHCSRLLRMSESVIGEAWINPRLPR</sequence>
<evidence type="ECO:0000256" key="1">
    <source>
        <dbReference type="ARBA" id="ARBA00004323"/>
    </source>
</evidence>
<keyword evidence="9" id="KW-0472">Membrane</keyword>
<dbReference type="AlphaFoldDB" id="A0A9P8UN83"/>
<evidence type="ECO:0000313" key="10">
    <source>
        <dbReference type="EMBL" id="KAH6655198.1"/>
    </source>
</evidence>
<keyword evidence="10" id="KW-0328">Glycosyltransferase</keyword>
<evidence type="ECO:0000256" key="9">
    <source>
        <dbReference type="ARBA" id="ARBA00023136"/>
    </source>
</evidence>
<evidence type="ECO:0000256" key="3">
    <source>
        <dbReference type="ARBA" id="ARBA00009105"/>
    </source>
</evidence>
<comment type="subcellular location">
    <subcellularLocation>
        <location evidence="1">Golgi apparatus membrane</location>
        <topology evidence="1">Single-pass type II membrane protein</topology>
    </subcellularLocation>
</comment>
<evidence type="ECO:0000256" key="2">
    <source>
        <dbReference type="ARBA" id="ARBA00004922"/>
    </source>
</evidence>
<comment type="caution">
    <text evidence="10">The sequence shown here is derived from an EMBL/GenBank/DDBJ whole genome shotgun (WGS) entry which is preliminary data.</text>
</comment>
<dbReference type="GO" id="GO:0000026">
    <property type="term" value="F:alpha-1,2-mannosyltransferase activity"/>
    <property type="evidence" value="ECO:0007669"/>
    <property type="project" value="TreeGrafter"/>
</dbReference>
<dbReference type="PANTHER" id="PTHR31646:SF1">
    <property type="entry name" value="ALPHA-1,2-MANNOSYLTRANSFERASE MNN2"/>
    <property type="match status" value="1"/>
</dbReference>
<keyword evidence="11" id="KW-1185">Reference proteome</keyword>
<keyword evidence="6" id="KW-0735">Signal-anchor</keyword>
<reference evidence="10" key="1">
    <citation type="journal article" date="2021" name="Nat. Commun.">
        <title>Genetic determinants of endophytism in the Arabidopsis root mycobiome.</title>
        <authorList>
            <person name="Mesny F."/>
            <person name="Miyauchi S."/>
            <person name="Thiergart T."/>
            <person name="Pickel B."/>
            <person name="Atanasova L."/>
            <person name="Karlsson M."/>
            <person name="Huettel B."/>
            <person name="Barry K.W."/>
            <person name="Haridas S."/>
            <person name="Chen C."/>
            <person name="Bauer D."/>
            <person name="Andreopoulos W."/>
            <person name="Pangilinan J."/>
            <person name="LaButti K."/>
            <person name="Riley R."/>
            <person name="Lipzen A."/>
            <person name="Clum A."/>
            <person name="Drula E."/>
            <person name="Henrissat B."/>
            <person name="Kohler A."/>
            <person name="Grigoriev I.V."/>
            <person name="Martin F.M."/>
            <person name="Hacquard S."/>
        </authorList>
    </citation>
    <scope>NUCLEOTIDE SEQUENCE</scope>
    <source>
        <strain evidence="10">MPI-SDFR-AT-0073</strain>
    </source>
</reference>
<name>A0A9P8UN83_9PEZI</name>
<dbReference type="GO" id="GO:0046354">
    <property type="term" value="P:mannan biosynthetic process"/>
    <property type="evidence" value="ECO:0007669"/>
    <property type="project" value="TreeGrafter"/>
</dbReference>
<dbReference type="InterPro" id="IPR022751">
    <property type="entry name" value="Alpha_mannosyltransferase"/>
</dbReference>
<gene>
    <name evidence="10" type="ORF">BKA67DRAFT_559780</name>
</gene>
<comment type="pathway">
    <text evidence="2">Protein modification; protein glycosylation.</text>
</comment>
<dbReference type="Pfam" id="PF11051">
    <property type="entry name" value="Mannosyl_trans3"/>
    <property type="match status" value="1"/>
</dbReference>
<evidence type="ECO:0000256" key="7">
    <source>
        <dbReference type="ARBA" id="ARBA00022989"/>
    </source>
</evidence>
<keyword evidence="5" id="KW-0812">Transmembrane</keyword>
<evidence type="ECO:0000256" key="5">
    <source>
        <dbReference type="ARBA" id="ARBA00022692"/>
    </source>
</evidence>
<evidence type="ECO:0000256" key="8">
    <source>
        <dbReference type="ARBA" id="ARBA00023034"/>
    </source>
</evidence>
<proteinExistence type="inferred from homology"/>
<dbReference type="EMBL" id="JAGPXC010000003">
    <property type="protein sequence ID" value="KAH6655198.1"/>
    <property type="molecule type" value="Genomic_DNA"/>
</dbReference>
<dbReference type="GO" id="GO:0000139">
    <property type="term" value="C:Golgi membrane"/>
    <property type="evidence" value="ECO:0007669"/>
    <property type="project" value="UniProtKB-SubCell"/>
</dbReference>
<dbReference type="OrthoDB" id="4484309at2759"/>
<organism evidence="10 11">
    <name type="scientific">Truncatella angustata</name>
    <dbReference type="NCBI Taxonomy" id="152316"/>
    <lineage>
        <taxon>Eukaryota</taxon>
        <taxon>Fungi</taxon>
        <taxon>Dikarya</taxon>
        <taxon>Ascomycota</taxon>
        <taxon>Pezizomycotina</taxon>
        <taxon>Sordariomycetes</taxon>
        <taxon>Xylariomycetidae</taxon>
        <taxon>Amphisphaeriales</taxon>
        <taxon>Sporocadaceae</taxon>
        <taxon>Truncatella</taxon>
    </lineage>
</organism>
<evidence type="ECO:0000256" key="6">
    <source>
        <dbReference type="ARBA" id="ARBA00022968"/>
    </source>
</evidence>
<keyword evidence="7" id="KW-1133">Transmembrane helix</keyword>
<evidence type="ECO:0000313" key="11">
    <source>
        <dbReference type="Proteomes" id="UP000758603"/>
    </source>
</evidence>
<evidence type="ECO:0000256" key="4">
    <source>
        <dbReference type="ARBA" id="ARBA00022679"/>
    </source>
</evidence>
<keyword evidence="4" id="KW-0808">Transferase</keyword>
<dbReference type="RefSeq" id="XP_045959463.1">
    <property type="nucleotide sequence ID" value="XM_046102420.1"/>
</dbReference>
<dbReference type="GeneID" id="70131312"/>
<dbReference type="PANTHER" id="PTHR31646">
    <property type="entry name" value="ALPHA-1,2-MANNOSYLTRANSFERASE MNN2"/>
    <property type="match status" value="1"/>
</dbReference>
<comment type="similarity">
    <text evidence="3">Belongs to the MNN1/MNT family.</text>
</comment>
<protein>
    <submittedName>
        <fullName evidence="10">Mannosyltransferase putative-domain-containing protein</fullName>
    </submittedName>
</protein>